<reference evidence="1 2" key="1">
    <citation type="submission" date="2024-01" db="EMBL/GenBank/DDBJ databases">
        <title>A draft genome for a cacao thread blight-causing isolate of Paramarasmius palmivorus.</title>
        <authorList>
            <person name="Baruah I.K."/>
            <person name="Bukari Y."/>
            <person name="Amoako-Attah I."/>
            <person name="Meinhardt L.W."/>
            <person name="Bailey B.A."/>
            <person name="Cohen S.P."/>
        </authorList>
    </citation>
    <scope>NUCLEOTIDE SEQUENCE [LARGE SCALE GENOMIC DNA]</scope>
    <source>
        <strain evidence="1 2">GH-12</strain>
    </source>
</reference>
<dbReference type="PANTHER" id="PTHR48312:SF1">
    <property type="entry name" value="SULFOTRANSFERASE"/>
    <property type="match status" value="1"/>
</dbReference>
<evidence type="ECO:0008006" key="3">
    <source>
        <dbReference type="Google" id="ProtNLM"/>
    </source>
</evidence>
<name>A0AAW0DPB1_9AGAR</name>
<sequence>MGPEYQTPDRDGELCDRTYQDTFENVRKAMEAVEAAGKSPLAMEHPHHLMSHTIVNQDAKFPSPRTGLVKPPMITFNGASSWESTINPTCLPDAFLFSSTPIITIRHPARVLASWVQATYDKFGSEAKYPFLMEKAAKFKWERMIFDSFVGQTSCIVVDGDRLARDPQEQMRALCKALGIDGRDGMIQYTWDATDAGNSNDFSSQEFKTAFLGTLSRSRGIIADKNLAEPIVIANERQGWAREWGEEIACRMEEIVSDAMEDYVYLHQFAL</sequence>
<proteinExistence type="predicted"/>
<evidence type="ECO:0000313" key="1">
    <source>
        <dbReference type="EMBL" id="KAK7053220.1"/>
    </source>
</evidence>
<dbReference type="Proteomes" id="UP001383192">
    <property type="component" value="Unassembled WGS sequence"/>
</dbReference>
<dbReference type="Gene3D" id="3.40.50.300">
    <property type="entry name" value="P-loop containing nucleotide triphosphate hydrolases"/>
    <property type="match status" value="1"/>
</dbReference>
<dbReference type="AlphaFoldDB" id="A0AAW0DPB1"/>
<gene>
    <name evidence="1" type="ORF">VNI00_003839</name>
</gene>
<evidence type="ECO:0000313" key="2">
    <source>
        <dbReference type="Proteomes" id="UP001383192"/>
    </source>
</evidence>
<dbReference type="EMBL" id="JAYKXP010000010">
    <property type="protein sequence ID" value="KAK7053220.1"/>
    <property type="molecule type" value="Genomic_DNA"/>
</dbReference>
<dbReference type="InterPro" id="IPR027417">
    <property type="entry name" value="P-loop_NTPase"/>
</dbReference>
<organism evidence="1 2">
    <name type="scientific">Paramarasmius palmivorus</name>
    <dbReference type="NCBI Taxonomy" id="297713"/>
    <lineage>
        <taxon>Eukaryota</taxon>
        <taxon>Fungi</taxon>
        <taxon>Dikarya</taxon>
        <taxon>Basidiomycota</taxon>
        <taxon>Agaricomycotina</taxon>
        <taxon>Agaricomycetes</taxon>
        <taxon>Agaricomycetidae</taxon>
        <taxon>Agaricales</taxon>
        <taxon>Marasmiineae</taxon>
        <taxon>Marasmiaceae</taxon>
        <taxon>Paramarasmius</taxon>
    </lineage>
</organism>
<accession>A0AAW0DPB1</accession>
<dbReference type="PANTHER" id="PTHR48312">
    <property type="match status" value="1"/>
</dbReference>
<dbReference type="SUPFAM" id="SSF52540">
    <property type="entry name" value="P-loop containing nucleoside triphosphate hydrolases"/>
    <property type="match status" value="1"/>
</dbReference>
<protein>
    <recommendedName>
        <fullName evidence="3">Sulfotransferase</fullName>
    </recommendedName>
</protein>
<keyword evidence="2" id="KW-1185">Reference proteome</keyword>
<comment type="caution">
    <text evidence="1">The sequence shown here is derived from an EMBL/GenBank/DDBJ whole genome shotgun (WGS) entry which is preliminary data.</text>
</comment>